<name>X7ZVP2_MYCXE</name>
<feature type="compositionally biased region" description="Polar residues" evidence="1">
    <location>
        <begin position="53"/>
        <end position="64"/>
    </location>
</feature>
<dbReference type="InterPro" id="IPR006115">
    <property type="entry name" value="6PGDH_NADP-bd"/>
</dbReference>
<dbReference type="Pfam" id="PF03446">
    <property type="entry name" value="NAD_binding_2"/>
    <property type="match status" value="1"/>
</dbReference>
<feature type="region of interest" description="Disordered" evidence="1">
    <location>
        <begin position="44"/>
        <end position="64"/>
    </location>
</feature>
<evidence type="ECO:0000256" key="1">
    <source>
        <dbReference type="SAM" id="MobiDB-lite"/>
    </source>
</evidence>
<dbReference type="Gene3D" id="3.40.50.720">
    <property type="entry name" value="NAD(P)-binding Rossmann-like Domain"/>
    <property type="match status" value="1"/>
</dbReference>
<dbReference type="AlphaFoldDB" id="X7ZVP2"/>
<gene>
    <name evidence="3" type="ORF">I553_5593</name>
</gene>
<dbReference type="SUPFAM" id="SSF51735">
    <property type="entry name" value="NAD(P)-binding Rossmann-fold domains"/>
    <property type="match status" value="1"/>
</dbReference>
<evidence type="ECO:0000313" key="3">
    <source>
        <dbReference type="EMBL" id="EUA23309.1"/>
    </source>
</evidence>
<organism evidence="3">
    <name type="scientific">Mycobacterium xenopi 4042</name>
    <dbReference type="NCBI Taxonomy" id="1299334"/>
    <lineage>
        <taxon>Bacteria</taxon>
        <taxon>Bacillati</taxon>
        <taxon>Actinomycetota</taxon>
        <taxon>Actinomycetes</taxon>
        <taxon>Mycobacteriales</taxon>
        <taxon>Mycobacteriaceae</taxon>
        <taxon>Mycobacterium</taxon>
    </lineage>
</organism>
<dbReference type="PATRIC" id="fig|1299334.3.peg.7540"/>
<accession>X7ZVP2</accession>
<dbReference type="GO" id="GO:0050661">
    <property type="term" value="F:NADP binding"/>
    <property type="evidence" value="ECO:0007669"/>
    <property type="project" value="InterPro"/>
</dbReference>
<evidence type="ECO:0000259" key="2">
    <source>
        <dbReference type="Pfam" id="PF03446"/>
    </source>
</evidence>
<sequence length="64" mass="6790">MRMTNIAFIGLGVMGSPMAVRLAKAGHQVTGYNRTSEKTAALVEAGAARRSRSPTPSQTPKWCA</sequence>
<dbReference type="PANTHER" id="PTHR43060">
    <property type="entry name" value="3-HYDROXYISOBUTYRATE DEHYDROGENASE-LIKE 1, MITOCHONDRIAL-RELATED"/>
    <property type="match status" value="1"/>
</dbReference>
<dbReference type="EMBL" id="JAOB01000069">
    <property type="protein sequence ID" value="EUA23309.1"/>
    <property type="molecule type" value="Genomic_DNA"/>
</dbReference>
<dbReference type="InterPro" id="IPR002204">
    <property type="entry name" value="3-OH-isobutyrate_DH-rel_CS"/>
</dbReference>
<dbReference type="PANTHER" id="PTHR43060:SF15">
    <property type="entry name" value="3-HYDROXYISOBUTYRATE DEHYDROGENASE-LIKE 1, MITOCHONDRIAL-RELATED"/>
    <property type="match status" value="1"/>
</dbReference>
<dbReference type="GO" id="GO:0016491">
    <property type="term" value="F:oxidoreductase activity"/>
    <property type="evidence" value="ECO:0007669"/>
    <property type="project" value="InterPro"/>
</dbReference>
<comment type="caution">
    <text evidence="3">The sequence shown here is derived from an EMBL/GenBank/DDBJ whole genome shotgun (WGS) entry which is preliminary data.</text>
</comment>
<proteinExistence type="predicted"/>
<dbReference type="PROSITE" id="PS00895">
    <property type="entry name" value="3_HYDROXYISOBUT_DH"/>
    <property type="match status" value="1"/>
</dbReference>
<dbReference type="GO" id="GO:0016054">
    <property type="term" value="P:organic acid catabolic process"/>
    <property type="evidence" value="ECO:0007669"/>
    <property type="project" value="UniProtKB-ARBA"/>
</dbReference>
<reference evidence="3" key="1">
    <citation type="submission" date="2014-01" db="EMBL/GenBank/DDBJ databases">
        <authorList>
            <person name="Brown-Elliot B."/>
            <person name="Wallace R."/>
            <person name="Lenaerts A."/>
            <person name="Ordway D."/>
            <person name="DeGroote M.A."/>
            <person name="Parker T."/>
            <person name="Sizemore C."/>
            <person name="Tallon L.J."/>
            <person name="Sadzewicz L.K."/>
            <person name="Sengamalay N."/>
            <person name="Fraser C.M."/>
            <person name="Hine E."/>
            <person name="Shefchek K.A."/>
            <person name="Das S.P."/>
            <person name="Tettelin H."/>
        </authorList>
    </citation>
    <scope>NUCLEOTIDE SEQUENCE [LARGE SCALE GENOMIC DNA]</scope>
    <source>
        <strain evidence="3">4042</strain>
    </source>
</reference>
<feature type="domain" description="6-phosphogluconate dehydrogenase NADP-binding" evidence="2">
    <location>
        <begin position="5"/>
        <end position="48"/>
    </location>
</feature>
<dbReference type="InterPro" id="IPR036291">
    <property type="entry name" value="NAD(P)-bd_dom_sf"/>
</dbReference>
<protein>
    <submittedName>
        <fullName evidence="3">NAD binding domain of 6-phosphogluconate dehydrogenase family protein</fullName>
    </submittedName>
</protein>